<dbReference type="PANTHER" id="PTHR31212">
    <property type="entry name" value="ALPHA-KETOGLUTARATE-DEPENDENT DIOXYGENASE ALKB HOMOLOG 3"/>
    <property type="match status" value="1"/>
</dbReference>
<reference evidence="10 11" key="1">
    <citation type="submission" date="2020-02" db="EMBL/GenBank/DDBJ databases">
        <authorList>
            <person name="Zhang X.-Y."/>
        </authorList>
    </citation>
    <scope>NUCLEOTIDE SEQUENCE [LARGE SCALE GENOMIC DNA]</scope>
    <source>
        <strain evidence="10 11">C33</strain>
    </source>
</reference>
<dbReference type="SUPFAM" id="SSF51197">
    <property type="entry name" value="Clavaminate synthase-like"/>
    <property type="match status" value="1"/>
</dbReference>
<evidence type="ECO:0000256" key="3">
    <source>
        <dbReference type="ARBA" id="ARBA00022763"/>
    </source>
</evidence>
<evidence type="ECO:0000256" key="8">
    <source>
        <dbReference type="ARBA" id="ARBA00023204"/>
    </source>
</evidence>
<keyword evidence="4" id="KW-0460">Magnesium</keyword>
<keyword evidence="6" id="KW-0560">Oxidoreductase</keyword>
<keyword evidence="8" id="KW-0234">DNA repair</keyword>
<evidence type="ECO:0000256" key="6">
    <source>
        <dbReference type="ARBA" id="ARBA00023002"/>
    </source>
</evidence>
<dbReference type="GO" id="GO:0140097">
    <property type="term" value="F:catalytic activity, acting on DNA"/>
    <property type="evidence" value="ECO:0007669"/>
    <property type="project" value="UniProtKB-ARBA"/>
</dbReference>
<keyword evidence="2" id="KW-0479">Metal-binding</keyword>
<dbReference type="PANTHER" id="PTHR31212:SF4">
    <property type="entry name" value="ALPHA-KETOGLUTARATE-DEPENDENT DIOXYGENASE ALKB HOMOLOG 3"/>
    <property type="match status" value="1"/>
</dbReference>
<organism evidence="10 11">
    <name type="scientific">Wenzhouxiangella limi</name>
    <dbReference type="NCBI Taxonomy" id="2707351"/>
    <lineage>
        <taxon>Bacteria</taxon>
        <taxon>Pseudomonadati</taxon>
        <taxon>Pseudomonadota</taxon>
        <taxon>Gammaproteobacteria</taxon>
        <taxon>Chromatiales</taxon>
        <taxon>Wenzhouxiangellaceae</taxon>
        <taxon>Wenzhouxiangella</taxon>
    </lineage>
</organism>
<dbReference type="Proteomes" id="UP000484885">
    <property type="component" value="Unassembled WGS sequence"/>
</dbReference>
<evidence type="ECO:0000313" key="11">
    <source>
        <dbReference type="Proteomes" id="UP000484885"/>
    </source>
</evidence>
<evidence type="ECO:0000259" key="9">
    <source>
        <dbReference type="PROSITE" id="PS51471"/>
    </source>
</evidence>
<gene>
    <name evidence="10" type="ORF">G3I74_02950</name>
</gene>
<keyword evidence="11" id="KW-1185">Reference proteome</keyword>
<dbReference type="GO" id="GO:0006307">
    <property type="term" value="P:DNA alkylation repair"/>
    <property type="evidence" value="ECO:0007669"/>
    <property type="project" value="InterPro"/>
</dbReference>
<keyword evidence="3" id="KW-0227">DNA damage</keyword>
<dbReference type="EMBL" id="JAAGSC010000031">
    <property type="protein sequence ID" value="NDY94687.1"/>
    <property type="molecule type" value="Genomic_DNA"/>
</dbReference>
<evidence type="ECO:0000256" key="4">
    <source>
        <dbReference type="ARBA" id="ARBA00022842"/>
    </source>
</evidence>
<comment type="cofactor">
    <cofactor evidence="1">
        <name>Fe(2+)</name>
        <dbReference type="ChEBI" id="CHEBI:29033"/>
    </cofactor>
</comment>
<keyword evidence="7" id="KW-0408">Iron</keyword>
<evidence type="ECO:0000256" key="5">
    <source>
        <dbReference type="ARBA" id="ARBA00022964"/>
    </source>
</evidence>
<dbReference type="Gene3D" id="2.60.120.590">
    <property type="entry name" value="Alpha-ketoglutarate-dependent dioxygenase AlkB-like"/>
    <property type="match status" value="1"/>
</dbReference>
<keyword evidence="5 10" id="KW-0223">Dioxygenase</keyword>
<evidence type="ECO:0000256" key="7">
    <source>
        <dbReference type="ARBA" id="ARBA00023004"/>
    </source>
</evidence>
<accession>A0A845UT13</accession>
<dbReference type="InterPro" id="IPR005123">
    <property type="entry name" value="Oxoglu/Fe-dep_dioxygenase_dom"/>
</dbReference>
<dbReference type="InterPro" id="IPR032854">
    <property type="entry name" value="ALKBH3"/>
</dbReference>
<proteinExistence type="predicted"/>
<dbReference type="InterPro" id="IPR037151">
    <property type="entry name" value="AlkB-like_sf"/>
</dbReference>
<dbReference type="GO" id="GO:0016705">
    <property type="term" value="F:oxidoreductase activity, acting on paired donors, with incorporation or reduction of molecular oxygen"/>
    <property type="evidence" value="ECO:0007669"/>
    <property type="project" value="UniProtKB-ARBA"/>
</dbReference>
<dbReference type="GO" id="GO:0032451">
    <property type="term" value="F:demethylase activity"/>
    <property type="evidence" value="ECO:0007669"/>
    <property type="project" value="UniProtKB-ARBA"/>
</dbReference>
<dbReference type="FunFam" id="2.60.120.590:FF:000004">
    <property type="entry name" value="DNA oxidative demethylase ALKBH2"/>
    <property type="match status" value="1"/>
</dbReference>
<dbReference type="InterPro" id="IPR027450">
    <property type="entry name" value="AlkB-like"/>
</dbReference>
<protein>
    <submittedName>
        <fullName evidence="10">Alpha-ketoglutarate-dependent dioxygenase AlkB</fullName>
    </submittedName>
</protein>
<sequence>MSIESVDSARIVDLPPAGRVEYRPCAAPGCPSREVFERLRDDLDWRQLPVRTFGRAIAQPRLTDFRGEAGIRYRYSGLTLEARPWTAHLLRLREVVEQHTGQRFNSVLCNLYRDGRDYMGWHADDEPELGREPVIASLSFGARRRFTLKPRSGEAERLEFELASGSLLVMSGDVQRFWLHQLPRALRVRDARINLTFRYIAN</sequence>
<feature type="domain" description="Fe2OG dioxygenase" evidence="9">
    <location>
        <begin position="103"/>
        <end position="201"/>
    </location>
</feature>
<dbReference type="GO" id="GO:0046872">
    <property type="term" value="F:metal ion binding"/>
    <property type="evidence" value="ECO:0007669"/>
    <property type="project" value="UniProtKB-KW"/>
</dbReference>
<dbReference type="GO" id="GO:0051213">
    <property type="term" value="F:dioxygenase activity"/>
    <property type="evidence" value="ECO:0007669"/>
    <property type="project" value="UniProtKB-KW"/>
</dbReference>
<evidence type="ECO:0000256" key="2">
    <source>
        <dbReference type="ARBA" id="ARBA00022723"/>
    </source>
</evidence>
<dbReference type="Pfam" id="PF13532">
    <property type="entry name" value="2OG-FeII_Oxy_2"/>
    <property type="match status" value="1"/>
</dbReference>
<dbReference type="AlphaFoldDB" id="A0A845UT13"/>
<evidence type="ECO:0000313" key="10">
    <source>
        <dbReference type="EMBL" id="NDY94687.1"/>
    </source>
</evidence>
<dbReference type="RefSeq" id="WP_164210080.1">
    <property type="nucleotide sequence ID" value="NZ_JAAGSC010000031.1"/>
</dbReference>
<dbReference type="GO" id="GO:0016787">
    <property type="term" value="F:hydrolase activity"/>
    <property type="evidence" value="ECO:0007669"/>
    <property type="project" value="UniProtKB-ARBA"/>
</dbReference>
<name>A0A845UT13_9GAMM</name>
<evidence type="ECO:0000256" key="1">
    <source>
        <dbReference type="ARBA" id="ARBA00001954"/>
    </source>
</evidence>
<comment type="caution">
    <text evidence="10">The sequence shown here is derived from an EMBL/GenBank/DDBJ whole genome shotgun (WGS) entry which is preliminary data.</text>
</comment>
<dbReference type="PROSITE" id="PS51471">
    <property type="entry name" value="FE2OG_OXY"/>
    <property type="match status" value="1"/>
</dbReference>